<evidence type="ECO:0000256" key="1">
    <source>
        <dbReference type="ARBA" id="ARBA00008115"/>
    </source>
</evidence>
<keyword evidence="2" id="KW-0690">Ribosome biogenesis</keyword>
<dbReference type="GeneID" id="93647791"/>
<name>A0A177ED66_9MICR</name>
<comment type="caution">
    <text evidence="9">The sequence shown here is derived from an EMBL/GenBank/DDBJ whole genome shotgun (WGS) entry which is preliminary data.</text>
</comment>
<dbReference type="GO" id="GO:0070475">
    <property type="term" value="P:rRNA base methylation"/>
    <property type="evidence" value="ECO:0007669"/>
    <property type="project" value="InterPro"/>
</dbReference>
<protein>
    <submittedName>
        <fullName evidence="9">rRNA small subunit pseudouridine methyltransferase Nep1</fullName>
    </submittedName>
</protein>
<evidence type="ECO:0000256" key="3">
    <source>
        <dbReference type="ARBA" id="ARBA00022552"/>
    </source>
</evidence>
<keyword evidence="7" id="KW-0699">rRNA-binding</keyword>
<dbReference type="GO" id="GO:0070037">
    <property type="term" value="F:rRNA (pseudouridine) methyltransferase activity"/>
    <property type="evidence" value="ECO:0007669"/>
    <property type="project" value="InterPro"/>
</dbReference>
<dbReference type="CDD" id="cd18088">
    <property type="entry name" value="Nep1-like"/>
    <property type="match status" value="1"/>
</dbReference>
<dbReference type="AlphaFoldDB" id="A0A177ED66"/>
<evidence type="ECO:0000256" key="6">
    <source>
        <dbReference type="ARBA" id="ARBA00022691"/>
    </source>
</evidence>
<dbReference type="InterPro" id="IPR029028">
    <property type="entry name" value="Alpha/beta_knot_MTases"/>
</dbReference>
<evidence type="ECO:0000256" key="2">
    <source>
        <dbReference type="ARBA" id="ARBA00022517"/>
    </source>
</evidence>
<proteinExistence type="inferred from homology"/>
<evidence type="ECO:0000256" key="7">
    <source>
        <dbReference type="ARBA" id="ARBA00022730"/>
    </source>
</evidence>
<dbReference type="Gene3D" id="3.40.1280.10">
    <property type="match status" value="1"/>
</dbReference>
<evidence type="ECO:0000256" key="8">
    <source>
        <dbReference type="ARBA" id="ARBA00022884"/>
    </source>
</evidence>
<sequence length="205" mass="22385">MLTVVLQNALLEVAKTNKGKVLLSSETPEARKAAVPGAYRPDILHQCLLTLLDSPLNKAGSLKILIVTTANAVIEINPQTRIPRVFTRFAGLMIQLLERNRIYASSTRDILMQLHKGAVEGYIPKDAQRIGLSQEGESLYNYIAHANTATLKESVDKMVFFINVVSSGEDVFKDATLLSLSSFALSAATCCSKVCCEVEKILGIF</sequence>
<evidence type="ECO:0000313" key="11">
    <source>
        <dbReference type="Proteomes" id="UP000185944"/>
    </source>
</evidence>
<keyword evidence="5 9" id="KW-0808">Transferase</keyword>
<dbReference type="PANTHER" id="PTHR12636">
    <property type="entry name" value="NEP1/MRA1"/>
    <property type="match status" value="1"/>
</dbReference>
<evidence type="ECO:0000313" key="10">
    <source>
        <dbReference type="EMBL" id="OAG32264.1"/>
    </source>
</evidence>
<dbReference type="SUPFAM" id="SSF75217">
    <property type="entry name" value="alpha/beta knot"/>
    <property type="match status" value="1"/>
</dbReference>
<dbReference type="InterPro" id="IPR005304">
    <property type="entry name" value="Rbsml_bgen_MeTrfase_EMG1/NEP1"/>
</dbReference>
<dbReference type="InterPro" id="IPR029026">
    <property type="entry name" value="tRNA_m1G_MTases_N"/>
</dbReference>
<gene>
    <name evidence="9" type="ORF">NEDG_01441</name>
    <name evidence="10" type="ORF">NEDG_02131</name>
</gene>
<dbReference type="VEuPathDB" id="MicrosporidiaDB:NEDG_01441"/>
<keyword evidence="6" id="KW-0949">S-adenosyl-L-methionine</keyword>
<evidence type="ECO:0000256" key="4">
    <source>
        <dbReference type="ARBA" id="ARBA00022603"/>
    </source>
</evidence>
<dbReference type="Proteomes" id="UP000185944">
    <property type="component" value="Unassembled WGS sequence"/>
</dbReference>
<keyword evidence="8" id="KW-0694">RNA-binding</keyword>
<dbReference type="GO" id="GO:0032040">
    <property type="term" value="C:small-subunit processome"/>
    <property type="evidence" value="ECO:0007669"/>
    <property type="project" value="TreeGrafter"/>
</dbReference>
<dbReference type="RefSeq" id="XP_067544446.1">
    <property type="nucleotide sequence ID" value="XM_067688859.1"/>
</dbReference>
<dbReference type="PANTHER" id="PTHR12636:SF5">
    <property type="entry name" value="RIBOSOMAL RNA SMALL SUBUNIT METHYLTRANSFERASE NEP1"/>
    <property type="match status" value="1"/>
</dbReference>
<dbReference type="GO" id="GO:0019843">
    <property type="term" value="F:rRNA binding"/>
    <property type="evidence" value="ECO:0007669"/>
    <property type="project" value="UniProtKB-KW"/>
</dbReference>
<reference evidence="9 11" key="1">
    <citation type="submission" date="2016-02" db="EMBL/GenBank/DDBJ databases">
        <title>Discovery of a natural microsporidian pathogen with a broad tissue tropism in Caenorhabditis elegans.</title>
        <authorList>
            <person name="Luallen R.J."/>
            <person name="Reinke A.W."/>
            <person name="Tong L."/>
            <person name="Botts M.R."/>
            <person name="Felix M.-A."/>
            <person name="Troemel E.R."/>
        </authorList>
    </citation>
    <scope>NUCLEOTIDE SEQUENCE [LARGE SCALE GENOMIC DNA]</scope>
    <source>
        <strain evidence="9 11">JUm2807</strain>
    </source>
</reference>
<evidence type="ECO:0000313" key="9">
    <source>
        <dbReference type="EMBL" id="OAG29894.1"/>
    </source>
</evidence>
<organism evidence="9 11">
    <name type="scientific">Nematocida displodere</name>
    <dbReference type="NCBI Taxonomy" id="1805483"/>
    <lineage>
        <taxon>Eukaryota</taxon>
        <taxon>Fungi</taxon>
        <taxon>Fungi incertae sedis</taxon>
        <taxon>Microsporidia</taxon>
        <taxon>Nematocida</taxon>
    </lineage>
</organism>
<dbReference type="EMBL" id="LTDL01000038">
    <property type="protein sequence ID" value="OAG29894.1"/>
    <property type="molecule type" value="Genomic_DNA"/>
</dbReference>
<keyword evidence="3" id="KW-0698">rRNA processing</keyword>
<dbReference type="Pfam" id="PF03587">
    <property type="entry name" value="EMG1"/>
    <property type="match status" value="1"/>
</dbReference>
<evidence type="ECO:0000256" key="5">
    <source>
        <dbReference type="ARBA" id="ARBA00022679"/>
    </source>
</evidence>
<dbReference type="EMBL" id="LTDL01000009">
    <property type="protein sequence ID" value="OAG32264.1"/>
    <property type="molecule type" value="Genomic_DNA"/>
</dbReference>
<keyword evidence="4 9" id="KW-0489">Methyltransferase</keyword>
<accession>A0A177ED66</accession>
<keyword evidence="11" id="KW-1185">Reference proteome</keyword>
<dbReference type="VEuPathDB" id="MicrosporidiaDB:NEDG_02131"/>
<comment type="similarity">
    <text evidence="1">Belongs to the class IV-like SAM-binding methyltransferase superfamily. RNA methyltransferase NEP1 family.</text>
</comment>
<dbReference type="OrthoDB" id="269804at2759"/>
<dbReference type="STRING" id="1805483.A0A177ED66"/>